<evidence type="ECO:0000256" key="3">
    <source>
        <dbReference type="ARBA" id="ARBA00022475"/>
    </source>
</evidence>
<keyword evidence="6 9" id="KW-1133">Transmembrane helix</keyword>
<dbReference type="InterPro" id="IPR050790">
    <property type="entry name" value="ExbB/TolQ_transport"/>
</dbReference>
<dbReference type="EMBL" id="FOBS01000033">
    <property type="protein sequence ID" value="SEM67272.1"/>
    <property type="molecule type" value="Genomic_DNA"/>
</dbReference>
<evidence type="ECO:0000259" key="10">
    <source>
        <dbReference type="Pfam" id="PF01618"/>
    </source>
</evidence>
<keyword evidence="3" id="KW-1003">Cell membrane</keyword>
<gene>
    <name evidence="11" type="ORF">SAMN04489760_13310</name>
</gene>
<dbReference type="GO" id="GO:0017038">
    <property type="term" value="P:protein import"/>
    <property type="evidence" value="ECO:0007669"/>
    <property type="project" value="TreeGrafter"/>
</dbReference>
<evidence type="ECO:0000256" key="1">
    <source>
        <dbReference type="ARBA" id="ARBA00004651"/>
    </source>
</evidence>
<evidence type="ECO:0000256" key="2">
    <source>
        <dbReference type="ARBA" id="ARBA00022448"/>
    </source>
</evidence>
<accession>A0A1H8A8Q2</accession>
<feature type="transmembrane region" description="Helical" evidence="9">
    <location>
        <begin position="56"/>
        <end position="84"/>
    </location>
</feature>
<evidence type="ECO:0000256" key="4">
    <source>
        <dbReference type="ARBA" id="ARBA00022692"/>
    </source>
</evidence>
<evidence type="ECO:0000313" key="11">
    <source>
        <dbReference type="EMBL" id="SEM67272.1"/>
    </source>
</evidence>
<dbReference type="GO" id="GO:0005886">
    <property type="term" value="C:plasma membrane"/>
    <property type="evidence" value="ECO:0007669"/>
    <property type="project" value="UniProtKB-SubCell"/>
</dbReference>
<organism evidence="11 12">
    <name type="scientific">Syntrophus gentianae</name>
    <dbReference type="NCBI Taxonomy" id="43775"/>
    <lineage>
        <taxon>Bacteria</taxon>
        <taxon>Pseudomonadati</taxon>
        <taxon>Thermodesulfobacteriota</taxon>
        <taxon>Syntrophia</taxon>
        <taxon>Syntrophales</taxon>
        <taxon>Syntrophaceae</taxon>
        <taxon>Syntrophus</taxon>
    </lineage>
</organism>
<dbReference type="PANTHER" id="PTHR30625:SF15">
    <property type="entry name" value="BIOPOLYMER TRANSPORT PROTEIN EXBB"/>
    <property type="match status" value="1"/>
</dbReference>
<dbReference type="OrthoDB" id="9805133at2"/>
<dbReference type="STRING" id="43775.SAMN04489760_13310"/>
<protein>
    <submittedName>
        <fullName evidence="11">Outer membrane transport energization protein ExbB</fullName>
    </submittedName>
</protein>
<evidence type="ECO:0000256" key="7">
    <source>
        <dbReference type="ARBA" id="ARBA00023136"/>
    </source>
</evidence>
<dbReference type="Pfam" id="PF01618">
    <property type="entry name" value="MotA_ExbB"/>
    <property type="match status" value="1"/>
</dbReference>
<dbReference type="InterPro" id="IPR014172">
    <property type="entry name" value="TonB_ExbB_2"/>
</dbReference>
<dbReference type="InterPro" id="IPR002898">
    <property type="entry name" value="MotA_ExbB_proton_chnl"/>
</dbReference>
<dbReference type="GO" id="GO:0055085">
    <property type="term" value="P:transmembrane transport"/>
    <property type="evidence" value="ECO:0007669"/>
    <property type="project" value="InterPro"/>
</dbReference>
<keyword evidence="5 8" id="KW-0653">Protein transport</keyword>
<feature type="transmembrane region" description="Helical" evidence="9">
    <location>
        <begin position="12"/>
        <end position="28"/>
    </location>
</feature>
<reference evidence="11 12" key="1">
    <citation type="submission" date="2016-10" db="EMBL/GenBank/DDBJ databases">
        <authorList>
            <person name="de Groot N.N."/>
        </authorList>
    </citation>
    <scope>NUCLEOTIDE SEQUENCE [LARGE SCALE GENOMIC DNA]</scope>
    <source>
        <strain evidence="11 12">DSM 8423</strain>
    </source>
</reference>
<proteinExistence type="inferred from homology"/>
<dbReference type="AlphaFoldDB" id="A0A1H8A8Q2"/>
<comment type="subcellular location">
    <subcellularLocation>
        <location evidence="1">Cell membrane</location>
        <topology evidence="1">Multi-pass membrane protein</topology>
    </subcellularLocation>
    <subcellularLocation>
        <location evidence="8">Membrane</location>
        <topology evidence="8">Multi-pass membrane protein</topology>
    </subcellularLocation>
</comment>
<dbReference type="PANTHER" id="PTHR30625">
    <property type="entry name" value="PROTEIN TOLQ"/>
    <property type="match status" value="1"/>
</dbReference>
<sequence>MDWLKEAVDYGIIWFLIFLSLVSVGIAIERHLLYRKIQLETYPDRKTLEMELTRKLHLIATIGSNAPYIGLLGTVCGIMLTFYTLGRDGFLDTGKIMVGLALALKATAVGLCVAIPSVVLYNLLLRRVKVLLMNWEIQNGREGV</sequence>
<dbReference type="Proteomes" id="UP000198744">
    <property type="component" value="Unassembled WGS sequence"/>
</dbReference>
<keyword evidence="7 9" id="KW-0472">Membrane</keyword>
<evidence type="ECO:0000256" key="5">
    <source>
        <dbReference type="ARBA" id="ARBA00022927"/>
    </source>
</evidence>
<keyword evidence="4 9" id="KW-0812">Transmembrane</keyword>
<evidence type="ECO:0000256" key="9">
    <source>
        <dbReference type="SAM" id="Phobius"/>
    </source>
</evidence>
<dbReference type="NCBIfam" id="TIGR02805">
    <property type="entry name" value="exbB2"/>
    <property type="match status" value="1"/>
</dbReference>
<comment type="similarity">
    <text evidence="8">Belongs to the exbB/tolQ family.</text>
</comment>
<feature type="domain" description="MotA/TolQ/ExbB proton channel" evidence="10">
    <location>
        <begin position="48"/>
        <end position="136"/>
    </location>
</feature>
<name>A0A1H8A8Q2_9BACT</name>
<evidence type="ECO:0000256" key="6">
    <source>
        <dbReference type="ARBA" id="ARBA00022989"/>
    </source>
</evidence>
<evidence type="ECO:0000256" key="8">
    <source>
        <dbReference type="RuleBase" id="RU004057"/>
    </source>
</evidence>
<dbReference type="RefSeq" id="WP_093884565.1">
    <property type="nucleotide sequence ID" value="NZ_FOBS01000033.1"/>
</dbReference>
<keyword evidence="12" id="KW-1185">Reference proteome</keyword>
<feature type="transmembrane region" description="Helical" evidence="9">
    <location>
        <begin position="96"/>
        <end position="124"/>
    </location>
</feature>
<evidence type="ECO:0000313" key="12">
    <source>
        <dbReference type="Proteomes" id="UP000198744"/>
    </source>
</evidence>
<keyword evidence="2 8" id="KW-0813">Transport</keyword>